<gene>
    <name evidence="2" type="ORF">JMJ55_07505</name>
</gene>
<dbReference type="InterPro" id="IPR019060">
    <property type="entry name" value="DUF2382"/>
</dbReference>
<protein>
    <submittedName>
        <fullName evidence="2">DUF2382 domain-containing protein</fullName>
    </submittedName>
</protein>
<evidence type="ECO:0000259" key="1">
    <source>
        <dbReference type="Pfam" id="PF09557"/>
    </source>
</evidence>
<accession>A0ABS1V239</accession>
<keyword evidence="3" id="KW-1185">Reference proteome</keyword>
<reference evidence="2 3" key="1">
    <citation type="submission" date="2021-01" db="EMBL/GenBank/DDBJ databases">
        <title>Belnapia mucosa sp. nov. and Belnapia arida sp. nov., isolated from the Tabernas Desert (Almeria, Spain).</title>
        <authorList>
            <person name="Molina-Menor E."/>
            <person name="Vidal-Verdu A."/>
            <person name="Calonge A."/>
            <person name="Satari L."/>
            <person name="Pereto Magraner J."/>
            <person name="Porcar Miralles M."/>
        </authorList>
    </citation>
    <scope>NUCLEOTIDE SEQUENCE [LARGE SCALE GENOMIC DNA]</scope>
    <source>
        <strain evidence="2 3">T6</strain>
    </source>
</reference>
<evidence type="ECO:0000313" key="3">
    <source>
        <dbReference type="Proteomes" id="UP000606490"/>
    </source>
</evidence>
<feature type="domain" description="DUF2382" evidence="1">
    <location>
        <begin position="2"/>
        <end position="114"/>
    </location>
</feature>
<dbReference type="Proteomes" id="UP000606490">
    <property type="component" value="Unassembled WGS sequence"/>
</dbReference>
<organism evidence="2 3">
    <name type="scientific">Belnapia mucosa</name>
    <dbReference type="NCBI Taxonomy" id="2804532"/>
    <lineage>
        <taxon>Bacteria</taxon>
        <taxon>Pseudomonadati</taxon>
        <taxon>Pseudomonadota</taxon>
        <taxon>Alphaproteobacteria</taxon>
        <taxon>Acetobacterales</taxon>
        <taxon>Roseomonadaceae</taxon>
        <taxon>Belnapia</taxon>
    </lineage>
</organism>
<evidence type="ECO:0000313" key="2">
    <source>
        <dbReference type="EMBL" id="MBL6455166.1"/>
    </source>
</evidence>
<proteinExistence type="predicted"/>
<dbReference type="EMBL" id="JAEUXJ010000002">
    <property type="protein sequence ID" value="MBL6455166.1"/>
    <property type="molecule type" value="Genomic_DNA"/>
</dbReference>
<name>A0ABS1V239_9PROT</name>
<comment type="caution">
    <text evidence="2">The sequence shown here is derived from an EMBL/GenBank/DDBJ whole genome shotgun (WGS) entry which is preliminary data.</text>
</comment>
<dbReference type="RefSeq" id="WP_202824883.1">
    <property type="nucleotide sequence ID" value="NZ_JAEUXJ010000002.1"/>
</dbReference>
<dbReference type="Pfam" id="PF09557">
    <property type="entry name" value="DUF2382"/>
    <property type="match status" value="1"/>
</dbReference>
<sequence>MLEERLSLHRREVEAGRVRVAIRTESEPQQLHAQLRSEAMAIERVAIGRELAAGETPPAPREEEDGKVLVIPVLEEVLVVEKRLVLREEIRLRRTTTTEEVTETVTLRRQHADIERLPPERHDPA</sequence>